<protein>
    <submittedName>
        <fullName evidence="2">Uncharacterized protein</fullName>
    </submittedName>
</protein>
<gene>
    <name evidence="2" type="ORF">SVUK_LOCUS10927</name>
</gene>
<dbReference type="AlphaFoldDB" id="A0A3P7J7P2"/>
<organism evidence="2 3">
    <name type="scientific">Strongylus vulgaris</name>
    <name type="common">Blood worm</name>
    <dbReference type="NCBI Taxonomy" id="40348"/>
    <lineage>
        <taxon>Eukaryota</taxon>
        <taxon>Metazoa</taxon>
        <taxon>Ecdysozoa</taxon>
        <taxon>Nematoda</taxon>
        <taxon>Chromadorea</taxon>
        <taxon>Rhabditida</taxon>
        <taxon>Rhabditina</taxon>
        <taxon>Rhabditomorpha</taxon>
        <taxon>Strongyloidea</taxon>
        <taxon>Strongylidae</taxon>
        <taxon>Strongylus</taxon>
    </lineage>
</organism>
<dbReference type="Proteomes" id="UP000270094">
    <property type="component" value="Unassembled WGS sequence"/>
</dbReference>
<accession>A0A3P7J7P2</accession>
<keyword evidence="3" id="KW-1185">Reference proteome</keyword>
<feature type="region of interest" description="Disordered" evidence="1">
    <location>
        <begin position="99"/>
        <end position="120"/>
    </location>
</feature>
<feature type="region of interest" description="Disordered" evidence="1">
    <location>
        <begin position="182"/>
        <end position="209"/>
    </location>
</feature>
<reference evidence="2 3" key="1">
    <citation type="submission" date="2018-11" db="EMBL/GenBank/DDBJ databases">
        <authorList>
            <consortium name="Pathogen Informatics"/>
        </authorList>
    </citation>
    <scope>NUCLEOTIDE SEQUENCE [LARGE SCALE GENOMIC DNA]</scope>
</reference>
<dbReference type="EMBL" id="UYYB01096055">
    <property type="protein sequence ID" value="VDM75929.1"/>
    <property type="molecule type" value="Genomic_DNA"/>
</dbReference>
<evidence type="ECO:0000256" key="1">
    <source>
        <dbReference type="SAM" id="MobiDB-lite"/>
    </source>
</evidence>
<evidence type="ECO:0000313" key="3">
    <source>
        <dbReference type="Proteomes" id="UP000270094"/>
    </source>
</evidence>
<feature type="compositionally biased region" description="Basic and acidic residues" evidence="1">
    <location>
        <begin position="186"/>
        <end position="207"/>
    </location>
</feature>
<proteinExistence type="predicted"/>
<evidence type="ECO:0000313" key="2">
    <source>
        <dbReference type="EMBL" id="VDM75929.1"/>
    </source>
</evidence>
<dbReference type="OrthoDB" id="10655566at2759"/>
<sequence>MARQRDSDGKPPQLTYPTLSEICRLFVTPYDPNPCRKEGPMRLTFNHYRKSRFGQELADGRRDVSPCPISGCRMDLKSNDEWRAHLRLVHGISERVDLQKDSHDTQGTTRSHVGEHRNKSVSCRKYSKTESRIVECNDKFGKKQDFLSCEGKTVKAELHDEVTNRSEAFVKIEQDDDIFETSSPVIKEEPVTPEKTSRKDEQNDSKKNMLPMEIVVKEEPPSPPSEQIGWRNLKFEDRMIDFSSQFPTLSVFIRRIKCLYTI</sequence>
<name>A0A3P7J7P2_STRVU</name>